<dbReference type="InterPro" id="IPR000700">
    <property type="entry name" value="PAS-assoc_C"/>
</dbReference>
<dbReference type="SMART" id="SM00091">
    <property type="entry name" value="PAS"/>
    <property type="match status" value="2"/>
</dbReference>
<dbReference type="InterPro" id="IPR035965">
    <property type="entry name" value="PAS-like_dom_sf"/>
</dbReference>
<feature type="domain" description="GGDEF" evidence="4">
    <location>
        <begin position="308"/>
        <end position="442"/>
    </location>
</feature>
<evidence type="ECO:0000259" key="2">
    <source>
        <dbReference type="PROSITE" id="PS50113"/>
    </source>
</evidence>
<reference evidence="5 6" key="1">
    <citation type="submission" date="2021-07" db="EMBL/GenBank/DDBJ databases">
        <title>Characterization of Violacein-producing bacteria and related species.</title>
        <authorList>
            <person name="Wilson H.S."/>
            <person name="De Leon M.E."/>
        </authorList>
    </citation>
    <scope>NUCLEOTIDE SEQUENCE [LARGE SCALE GENOMIC DNA]</scope>
    <source>
        <strain evidence="5 6">HSC-2F05</strain>
    </source>
</reference>
<organism evidence="5 6">
    <name type="scientific">Massilia hydrophila</name>
    <dbReference type="NCBI Taxonomy" id="3044279"/>
    <lineage>
        <taxon>Bacteria</taxon>
        <taxon>Pseudomonadati</taxon>
        <taxon>Pseudomonadota</taxon>
        <taxon>Betaproteobacteria</taxon>
        <taxon>Burkholderiales</taxon>
        <taxon>Oxalobacteraceae</taxon>
        <taxon>Telluria group</taxon>
        <taxon>Massilia</taxon>
    </lineage>
</organism>
<evidence type="ECO:0000259" key="1">
    <source>
        <dbReference type="PROSITE" id="PS50112"/>
    </source>
</evidence>
<dbReference type="Gene3D" id="3.30.70.270">
    <property type="match status" value="1"/>
</dbReference>
<gene>
    <name evidence="5" type="ORF">LE190_06005</name>
</gene>
<dbReference type="PROSITE" id="PS50113">
    <property type="entry name" value="PAC"/>
    <property type="match status" value="2"/>
</dbReference>
<dbReference type="InterPro" id="IPR001610">
    <property type="entry name" value="PAC"/>
</dbReference>
<dbReference type="InterPro" id="IPR013767">
    <property type="entry name" value="PAS_fold"/>
</dbReference>
<dbReference type="SMART" id="SM00267">
    <property type="entry name" value="GGDEF"/>
    <property type="match status" value="1"/>
</dbReference>
<dbReference type="Pfam" id="PF00563">
    <property type="entry name" value="EAL"/>
    <property type="match status" value="1"/>
</dbReference>
<feature type="domain" description="PAS" evidence="1">
    <location>
        <begin position="156"/>
        <end position="195"/>
    </location>
</feature>
<accession>A0ABS7Y732</accession>
<dbReference type="SUPFAM" id="SSF55073">
    <property type="entry name" value="Nucleotide cyclase"/>
    <property type="match status" value="1"/>
</dbReference>
<dbReference type="Gene3D" id="3.20.20.450">
    <property type="entry name" value="EAL domain"/>
    <property type="match status" value="1"/>
</dbReference>
<dbReference type="PROSITE" id="PS50112">
    <property type="entry name" value="PAS"/>
    <property type="match status" value="2"/>
</dbReference>
<dbReference type="SUPFAM" id="SSF141868">
    <property type="entry name" value="EAL domain-like"/>
    <property type="match status" value="1"/>
</dbReference>
<sequence>MPLDTFLRHDCALLAAHPAPDSALTQESNATSILDELRQVVFQTDRAGRWTFLNRAWEALTSCSVATALGDSCLAYVHPDDRATEQDQLDQLLLGQRDCCRHEVRYLRADGQVRWVDVFARARRDVHGVVTGTVGTLFDVTERKRACEQGRLAAGVFASAGEGIVVTSADGRIVDVNQAFEAITGYARAEVLGKNPSLLSSGRQGKEFYADMWRRIAQAGSWSGEVWNRRKSGELYVERLTITAIRDEDGQLSHHVGVFADITRQKRQAEHLEHIAHYDPLTGLANRRLLADRLQQAMGRARRNGAGAGVGVASLDLDDFKRINELHGHECGDELLVTLARRIQEVVRDRDTVCRLGGDEFVAVFDGVDSLAACQPMVARLLRAIAEPVNLGGAPVCVSASAGLAFYPQSEDVDADQLIRQADQAMFDAKMGGKNRFFTFDTQGYRVMIERAEEIDALERAIAGQEFTLHYQPIVHLKTGQLNSVEALVRWNHPTRGCLAPGSFLPTLEGHPLMLVLENWILAEAFRQHERWLDDGLDIAISVNMSGAQLRRKDLVQHVRGLLAAHPRVSPRRIKLEVLESSALDDMGHVSNLIRQCAEIGIGFALDDFGTGYSSLRYLKQLPARRIKIDQGFVRDMLQDPDDLAILEGVLGMAAAFKREVVAEGVETEEHAVMLVQLGCMLAQGYGIARPMPAPAVAPWLASWRLPPSVASCVPLDRDDTLLLKALVEQRAWHAGLTAAGDEQRCCRAGIPNGIQTFNEWLDLNSAKPERCRQALSSALACRDAFLAQLGACAGAAGDGPGGASTGALAATRPCQAASQAFAAALKELLDAWKR</sequence>
<dbReference type="SUPFAM" id="SSF55785">
    <property type="entry name" value="PYP-like sensor domain (PAS domain)"/>
    <property type="match status" value="2"/>
</dbReference>
<evidence type="ECO:0000259" key="3">
    <source>
        <dbReference type="PROSITE" id="PS50883"/>
    </source>
</evidence>
<dbReference type="SMART" id="SM00086">
    <property type="entry name" value="PAC"/>
    <property type="match status" value="2"/>
</dbReference>
<evidence type="ECO:0000313" key="5">
    <source>
        <dbReference type="EMBL" id="MCA1855479.1"/>
    </source>
</evidence>
<dbReference type="InterPro" id="IPR029787">
    <property type="entry name" value="Nucleotide_cyclase"/>
</dbReference>
<dbReference type="PROSITE" id="PS50887">
    <property type="entry name" value="GGDEF"/>
    <property type="match status" value="1"/>
</dbReference>
<evidence type="ECO:0000313" key="6">
    <source>
        <dbReference type="Proteomes" id="UP001198602"/>
    </source>
</evidence>
<feature type="domain" description="PAC" evidence="2">
    <location>
        <begin position="222"/>
        <end position="274"/>
    </location>
</feature>
<dbReference type="Gene3D" id="3.30.450.20">
    <property type="entry name" value="PAS domain"/>
    <property type="match status" value="2"/>
</dbReference>
<protein>
    <submittedName>
        <fullName evidence="5">EAL domain-containing protein</fullName>
    </submittedName>
</protein>
<dbReference type="EMBL" id="JAHYBX010000001">
    <property type="protein sequence ID" value="MCA1855479.1"/>
    <property type="molecule type" value="Genomic_DNA"/>
</dbReference>
<dbReference type="CDD" id="cd01948">
    <property type="entry name" value="EAL"/>
    <property type="match status" value="1"/>
</dbReference>
<comment type="caution">
    <text evidence="5">The sequence shown here is derived from an EMBL/GenBank/DDBJ whole genome shotgun (WGS) entry which is preliminary data.</text>
</comment>
<dbReference type="CDD" id="cd00130">
    <property type="entry name" value="PAS"/>
    <property type="match status" value="2"/>
</dbReference>
<dbReference type="PANTHER" id="PTHR44757">
    <property type="entry name" value="DIGUANYLATE CYCLASE DGCP"/>
    <property type="match status" value="1"/>
</dbReference>
<dbReference type="InterPro" id="IPR000014">
    <property type="entry name" value="PAS"/>
</dbReference>
<dbReference type="NCBIfam" id="TIGR00254">
    <property type="entry name" value="GGDEF"/>
    <property type="match status" value="1"/>
</dbReference>
<dbReference type="InterPro" id="IPR043128">
    <property type="entry name" value="Rev_trsase/Diguanyl_cyclase"/>
</dbReference>
<dbReference type="Pfam" id="PF00989">
    <property type="entry name" value="PAS"/>
    <property type="match status" value="1"/>
</dbReference>
<dbReference type="CDD" id="cd01949">
    <property type="entry name" value="GGDEF"/>
    <property type="match status" value="1"/>
</dbReference>
<dbReference type="NCBIfam" id="TIGR00229">
    <property type="entry name" value="sensory_box"/>
    <property type="match status" value="2"/>
</dbReference>
<dbReference type="PROSITE" id="PS50883">
    <property type="entry name" value="EAL"/>
    <property type="match status" value="1"/>
</dbReference>
<dbReference type="InterPro" id="IPR001633">
    <property type="entry name" value="EAL_dom"/>
</dbReference>
<feature type="domain" description="EAL" evidence="3">
    <location>
        <begin position="451"/>
        <end position="705"/>
    </location>
</feature>
<dbReference type="InterPro" id="IPR000160">
    <property type="entry name" value="GGDEF_dom"/>
</dbReference>
<feature type="domain" description="PAS" evidence="1">
    <location>
        <begin position="26"/>
        <end position="96"/>
    </location>
</feature>
<dbReference type="Pfam" id="PF00990">
    <property type="entry name" value="GGDEF"/>
    <property type="match status" value="1"/>
</dbReference>
<proteinExistence type="predicted"/>
<name>A0ABS7Y732_9BURK</name>
<dbReference type="Proteomes" id="UP001198602">
    <property type="component" value="Unassembled WGS sequence"/>
</dbReference>
<dbReference type="InterPro" id="IPR035919">
    <property type="entry name" value="EAL_sf"/>
</dbReference>
<dbReference type="InterPro" id="IPR052155">
    <property type="entry name" value="Biofilm_reg_signaling"/>
</dbReference>
<dbReference type="PANTHER" id="PTHR44757:SF2">
    <property type="entry name" value="BIOFILM ARCHITECTURE MAINTENANCE PROTEIN MBAA"/>
    <property type="match status" value="1"/>
</dbReference>
<dbReference type="Pfam" id="PF13426">
    <property type="entry name" value="PAS_9"/>
    <property type="match status" value="1"/>
</dbReference>
<keyword evidence="6" id="KW-1185">Reference proteome</keyword>
<dbReference type="SMART" id="SM00052">
    <property type="entry name" value="EAL"/>
    <property type="match status" value="1"/>
</dbReference>
<feature type="domain" description="PAC" evidence="2">
    <location>
        <begin position="100"/>
        <end position="152"/>
    </location>
</feature>
<evidence type="ECO:0000259" key="4">
    <source>
        <dbReference type="PROSITE" id="PS50887"/>
    </source>
</evidence>